<evidence type="ECO:0000256" key="1">
    <source>
        <dbReference type="ARBA" id="ARBA00022722"/>
    </source>
</evidence>
<dbReference type="Pfam" id="PF20803">
    <property type="entry name" value="PaaX_M"/>
    <property type="match status" value="1"/>
</dbReference>
<evidence type="ECO:0000256" key="5">
    <source>
        <dbReference type="ARBA" id="ARBA00022842"/>
    </source>
</evidence>
<protein>
    <submittedName>
        <fullName evidence="8">CRISPR-associated endonuclease Cas2</fullName>
    </submittedName>
</protein>
<evidence type="ECO:0000313" key="9">
    <source>
        <dbReference type="Proteomes" id="UP000177152"/>
    </source>
</evidence>
<dbReference type="SUPFAM" id="SSF143430">
    <property type="entry name" value="TTP0101/SSO1404-like"/>
    <property type="match status" value="1"/>
</dbReference>
<evidence type="ECO:0000313" key="8">
    <source>
        <dbReference type="EMBL" id="OGZ93810.1"/>
    </source>
</evidence>
<dbReference type="SUPFAM" id="SSF46785">
    <property type="entry name" value="Winged helix' DNA-binding domain"/>
    <property type="match status" value="1"/>
</dbReference>
<name>A0A1G2K5Q4_9BACT</name>
<dbReference type="InterPro" id="IPR048846">
    <property type="entry name" value="PaaX-like_central"/>
</dbReference>
<accession>A0A1G2K5Q4</accession>
<evidence type="ECO:0000256" key="4">
    <source>
        <dbReference type="ARBA" id="ARBA00022801"/>
    </source>
</evidence>
<dbReference type="InterPro" id="IPR021127">
    <property type="entry name" value="CRISPR_associated_Cas2"/>
</dbReference>
<feature type="domain" description="Transcriptional repressor PaaX-like central Cas2-like" evidence="7">
    <location>
        <begin position="94"/>
        <end position="167"/>
    </location>
</feature>
<dbReference type="InterPro" id="IPR036390">
    <property type="entry name" value="WH_DNA-bd_sf"/>
</dbReference>
<keyword evidence="2" id="KW-0479">Metal-binding</keyword>
<reference evidence="8 9" key="1">
    <citation type="journal article" date="2016" name="Nat. Commun.">
        <title>Thousands of microbial genomes shed light on interconnected biogeochemical processes in an aquifer system.</title>
        <authorList>
            <person name="Anantharaman K."/>
            <person name="Brown C.T."/>
            <person name="Hug L.A."/>
            <person name="Sharon I."/>
            <person name="Castelle C.J."/>
            <person name="Probst A.J."/>
            <person name="Thomas B.C."/>
            <person name="Singh A."/>
            <person name="Wilkins M.J."/>
            <person name="Karaoz U."/>
            <person name="Brodie E.L."/>
            <person name="Williams K.H."/>
            <person name="Hubbard S.S."/>
            <person name="Banfield J.F."/>
        </authorList>
    </citation>
    <scope>NUCLEOTIDE SEQUENCE [LARGE SCALE GENOMIC DNA]</scope>
</reference>
<gene>
    <name evidence="8" type="ORF">A2633_05030</name>
</gene>
<dbReference type="InterPro" id="IPR036388">
    <property type="entry name" value="WH-like_DNA-bd_sf"/>
</dbReference>
<evidence type="ECO:0000256" key="3">
    <source>
        <dbReference type="ARBA" id="ARBA00022759"/>
    </source>
</evidence>
<proteinExistence type="predicted"/>
<comment type="caution">
    <text evidence="8">The sequence shown here is derived from an EMBL/GenBank/DDBJ whole genome shotgun (WGS) entry which is preliminary data.</text>
</comment>
<organism evidence="8 9">
    <name type="scientific">Candidatus Sungbacteria bacterium RIFCSPHIGHO2_01_FULL_47_32</name>
    <dbReference type="NCBI Taxonomy" id="1802264"/>
    <lineage>
        <taxon>Bacteria</taxon>
        <taxon>Candidatus Sungiibacteriota</taxon>
    </lineage>
</organism>
<dbReference type="AlphaFoldDB" id="A0A1G2K5Q4"/>
<evidence type="ECO:0000256" key="6">
    <source>
        <dbReference type="ARBA" id="ARBA00023118"/>
    </source>
</evidence>
<keyword evidence="6" id="KW-0051">Antiviral defense</keyword>
<keyword evidence="5" id="KW-0460">Magnesium</keyword>
<dbReference type="Gene3D" id="1.10.10.10">
    <property type="entry name" value="Winged helix-like DNA-binding domain superfamily/Winged helix DNA-binding domain"/>
    <property type="match status" value="1"/>
</dbReference>
<evidence type="ECO:0000256" key="2">
    <source>
        <dbReference type="ARBA" id="ARBA00022723"/>
    </source>
</evidence>
<keyword evidence="3 8" id="KW-0255">Endonuclease</keyword>
<dbReference type="GO" id="GO:0004521">
    <property type="term" value="F:RNA endonuclease activity"/>
    <property type="evidence" value="ECO:0007669"/>
    <property type="project" value="InterPro"/>
</dbReference>
<dbReference type="Proteomes" id="UP000177152">
    <property type="component" value="Unassembled WGS sequence"/>
</dbReference>
<dbReference type="GO" id="GO:0043571">
    <property type="term" value="P:maintenance of CRISPR repeat elements"/>
    <property type="evidence" value="ECO:0007669"/>
    <property type="project" value="InterPro"/>
</dbReference>
<dbReference type="NCBIfam" id="TIGR01573">
    <property type="entry name" value="cas2"/>
    <property type="match status" value="1"/>
</dbReference>
<evidence type="ECO:0000259" key="7">
    <source>
        <dbReference type="Pfam" id="PF20803"/>
    </source>
</evidence>
<dbReference type="EMBL" id="MHQC01000050">
    <property type="protein sequence ID" value="OGZ93810.1"/>
    <property type="molecule type" value="Genomic_DNA"/>
</dbReference>
<sequence>MKLRHLILKKIAELGEAALDGFFPVKYPQARVWHTLLNTRDNRKFSRRSFSAILSKLNKEGFVERTGRTRNAIWRITQKGRKAIQKQESPAGTHTDGVMRIVSYDIPEPERKKRRWIRQELLGLGYTQLQKSVWVGFAPLREDFFEDLDLLALRKHIHIFSVEKRGTLAETK</sequence>
<keyword evidence="1" id="KW-0540">Nuclease</keyword>
<keyword evidence="4" id="KW-0378">Hydrolase</keyword>